<evidence type="ECO:0000256" key="5">
    <source>
        <dbReference type="ARBA" id="ARBA00022741"/>
    </source>
</evidence>
<dbReference type="InterPro" id="IPR012795">
    <property type="entry name" value="tRNA_Ile_lys_synt_N"/>
</dbReference>
<evidence type="ECO:0000256" key="7">
    <source>
        <dbReference type="ARBA" id="ARBA00048539"/>
    </source>
</evidence>
<dbReference type="Gene3D" id="1.20.59.20">
    <property type="match status" value="1"/>
</dbReference>
<dbReference type="PANTHER" id="PTHR43033">
    <property type="entry name" value="TRNA(ILE)-LYSIDINE SYNTHASE-RELATED"/>
    <property type="match status" value="1"/>
</dbReference>
<keyword evidence="5 8" id="KW-0547">Nucleotide-binding</keyword>
<dbReference type="SMART" id="SM00977">
    <property type="entry name" value="TilS_C"/>
    <property type="match status" value="1"/>
</dbReference>
<keyword evidence="9" id="KW-0812">Transmembrane</keyword>
<dbReference type="EMBL" id="NQJF01000001">
    <property type="protein sequence ID" value="OYD26162.1"/>
    <property type="molecule type" value="Genomic_DNA"/>
</dbReference>
<dbReference type="GO" id="GO:0005737">
    <property type="term" value="C:cytoplasm"/>
    <property type="evidence" value="ECO:0007669"/>
    <property type="project" value="UniProtKB-SubCell"/>
</dbReference>
<dbReference type="InterPro" id="IPR012796">
    <property type="entry name" value="Lysidine-tRNA-synth_C"/>
</dbReference>
<evidence type="ECO:0000256" key="2">
    <source>
        <dbReference type="ARBA" id="ARBA00022490"/>
    </source>
</evidence>
<keyword evidence="2 8" id="KW-0963">Cytoplasm</keyword>
<sequence length="434" mass="47878">MTLYERMCRCLHDHYPQGPIYIAFSGGLDSTVLLVLAARLAAEQDRKLCALHVHHGLQAAADAWPAHCLRLAGSLGVPCRILPVKVATGARISTEAAARDARYAALAAELPAGAALLTGHHLDDQVETLLLALKRGAGIAGLAAMPECRALGQGIQIRPLLAHSRNELEAFAAEQTLNWVEDPSNADNRFDRNFLRNEIVPRLLKQWPAFSRTASRSAALCAEQLELSQALAEEDMSVLQNTAKGLSIAGLETFSTARRNNVLRYWLSEQGMLLSRSQLAVAWQELALAREDADPVLNIGEKTLRRYQGYLYVPALEHEPVAVPVLQPEQWQDLGVGRLCLSWGRELVAVRADIAPEKLHIAFGVTGLRACPAGRSGSRPLKKLWQEYGIPPWQRPRVPLLMHEDKLVAALGVFICDDYLARPDESGWQIQYQR</sequence>
<dbReference type="EC" id="6.3.4.19" evidence="8"/>
<dbReference type="SUPFAM" id="SSF52402">
    <property type="entry name" value="Adenine nucleotide alpha hydrolases-like"/>
    <property type="match status" value="1"/>
</dbReference>
<evidence type="ECO:0000313" key="13">
    <source>
        <dbReference type="Proteomes" id="UP000243640"/>
    </source>
</evidence>
<keyword evidence="14" id="KW-1185">Reference proteome</keyword>
<feature type="transmembrane region" description="Helical" evidence="9">
    <location>
        <begin position="20"/>
        <end position="42"/>
    </location>
</feature>
<keyword evidence="4 8" id="KW-0819">tRNA processing</keyword>
<keyword evidence="9" id="KW-0472">Membrane</keyword>
<dbReference type="GO" id="GO:0006400">
    <property type="term" value="P:tRNA modification"/>
    <property type="evidence" value="ECO:0007669"/>
    <property type="project" value="UniProtKB-UniRule"/>
</dbReference>
<gene>
    <name evidence="8 11" type="primary">tilS</name>
    <name evidence="11" type="ORF">B6S09_00845</name>
    <name evidence="12" type="ORF">LY04_00243</name>
</gene>
<reference evidence="12 14" key="2">
    <citation type="submission" date="2019-03" db="EMBL/GenBank/DDBJ databases">
        <title>Genomic Encyclopedia of Archaeal and Bacterial Type Strains, Phase II (KMG-II): from individual species to whole genera.</title>
        <authorList>
            <person name="Goeker M."/>
        </authorList>
    </citation>
    <scope>NUCLEOTIDE SEQUENCE [LARGE SCALE GENOMIC DNA]</scope>
    <source>
        <strain evidence="12 14">DSM 15594</strain>
    </source>
</reference>
<evidence type="ECO:0000256" key="1">
    <source>
        <dbReference type="ARBA" id="ARBA00004496"/>
    </source>
</evidence>
<organism evidence="11 13">
    <name type="scientific">Oceanimonas baumannii</name>
    <dbReference type="NCBI Taxonomy" id="129578"/>
    <lineage>
        <taxon>Bacteria</taxon>
        <taxon>Pseudomonadati</taxon>
        <taxon>Pseudomonadota</taxon>
        <taxon>Gammaproteobacteria</taxon>
        <taxon>Aeromonadales</taxon>
        <taxon>Aeromonadaceae</taxon>
        <taxon>Oceanimonas</taxon>
    </lineage>
</organism>
<dbReference type="GO" id="GO:0005524">
    <property type="term" value="F:ATP binding"/>
    <property type="evidence" value="ECO:0007669"/>
    <property type="project" value="UniProtKB-UniRule"/>
</dbReference>
<dbReference type="SUPFAM" id="SSF56037">
    <property type="entry name" value="PheT/TilS domain"/>
    <property type="match status" value="1"/>
</dbReference>
<dbReference type="Pfam" id="PF09179">
    <property type="entry name" value="TilS"/>
    <property type="match status" value="1"/>
</dbReference>
<dbReference type="Proteomes" id="UP000295058">
    <property type="component" value="Unassembled WGS sequence"/>
</dbReference>
<dbReference type="Pfam" id="PF01171">
    <property type="entry name" value="ATP_bind_3"/>
    <property type="match status" value="1"/>
</dbReference>
<dbReference type="SUPFAM" id="SSF82829">
    <property type="entry name" value="MesJ substrate recognition domain-like"/>
    <property type="match status" value="1"/>
</dbReference>
<dbReference type="Pfam" id="PF11734">
    <property type="entry name" value="TilS_C"/>
    <property type="match status" value="1"/>
</dbReference>
<dbReference type="NCBIfam" id="TIGR02433">
    <property type="entry name" value="lysidine_TilS_C"/>
    <property type="match status" value="1"/>
</dbReference>
<evidence type="ECO:0000313" key="14">
    <source>
        <dbReference type="Proteomes" id="UP000295058"/>
    </source>
</evidence>
<dbReference type="AlphaFoldDB" id="A0A235CNK9"/>
<dbReference type="RefSeq" id="WP_094276603.1">
    <property type="nucleotide sequence ID" value="NZ_NQJF01000001.1"/>
</dbReference>
<evidence type="ECO:0000256" key="9">
    <source>
        <dbReference type="SAM" id="Phobius"/>
    </source>
</evidence>
<feature type="domain" description="Lysidine-tRNA(Ile) synthetase C-terminal" evidence="10">
    <location>
        <begin position="359"/>
        <end position="432"/>
    </location>
</feature>
<evidence type="ECO:0000259" key="10">
    <source>
        <dbReference type="SMART" id="SM00977"/>
    </source>
</evidence>
<evidence type="ECO:0000256" key="3">
    <source>
        <dbReference type="ARBA" id="ARBA00022598"/>
    </source>
</evidence>
<proteinExistence type="inferred from homology"/>
<dbReference type="NCBIfam" id="TIGR02432">
    <property type="entry name" value="lysidine_TilS_N"/>
    <property type="match status" value="1"/>
</dbReference>
<keyword evidence="6 8" id="KW-0067">ATP-binding</keyword>
<keyword evidence="9" id="KW-1133">Transmembrane helix</keyword>
<dbReference type="Proteomes" id="UP000243640">
    <property type="component" value="Unassembled WGS sequence"/>
</dbReference>
<name>A0A235CNK9_9GAMM</name>
<evidence type="ECO:0000313" key="12">
    <source>
        <dbReference type="EMBL" id="TDW62190.1"/>
    </source>
</evidence>
<dbReference type="InterPro" id="IPR012094">
    <property type="entry name" value="tRNA_Ile_lys_synt"/>
</dbReference>
<keyword evidence="3 8" id="KW-0436">Ligase</keyword>
<evidence type="ECO:0000256" key="6">
    <source>
        <dbReference type="ARBA" id="ARBA00022840"/>
    </source>
</evidence>
<comment type="function">
    <text evidence="8">Ligates lysine onto the cytidine present at position 34 of the AUA codon-specific tRNA(Ile) that contains the anticodon CAU, in an ATP-dependent manner. Cytidine is converted to lysidine, thus changing the amino acid specificity of the tRNA from methionine to isoleucine.</text>
</comment>
<dbReference type="EMBL" id="SODO01000001">
    <property type="protein sequence ID" value="TDW62190.1"/>
    <property type="molecule type" value="Genomic_DNA"/>
</dbReference>
<protein>
    <recommendedName>
        <fullName evidence="8">tRNA(Ile)-lysidine synthase</fullName>
        <ecNumber evidence="8">6.3.4.19</ecNumber>
    </recommendedName>
    <alternativeName>
        <fullName evidence="8">tRNA(Ile)-2-lysyl-cytidine synthase</fullName>
    </alternativeName>
    <alternativeName>
        <fullName evidence="8">tRNA(Ile)-lysidine synthetase</fullName>
    </alternativeName>
</protein>
<evidence type="ECO:0000256" key="4">
    <source>
        <dbReference type="ARBA" id="ARBA00022694"/>
    </source>
</evidence>
<dbReference type="InterPro" id="IPR014729">
    <property type="entry name" value="Rossmann-like_a/b/a_fold"/>
</dbReference>
<dbReference type="PANTHER" id="PTHR43033:SF1">
    <property type="entry name" value="TRNA(ILE)-LYSIDINE SYNTHASE-RELATED"/>
    <property type="match status" value="1"/>
</dbReference>
<dbReference type="OrthoDB" id="9807403at2"/>
<evidence type="ECO:0000256" key="8">
    <source>
        <dbReference type="HAMAP-Rule" id="MF_01161"/>
    </source>
</evidence>
<comment type="domain">
    <text evidence="8">The N-terminal region contains the highly conserved SGGXDS motif, predicted to be a P-loop motif involved in ATP binding.</text>
</comment>
<dbReference type="InterPro" id="IPR015262">
    <property type="entry name" value="tRNA_Ile_lys_synt_subst-bd"/>
</dbReference>
<comment type="caution">
    <text evidence="11">The sequence shown here is derived from an EMBL/GenBank/DDBJ whole genome shotgun (WGS) entry which is preliminary data.</text>
</comment>
<dbReference type="GO" id="GO:0032267">
    <property type="term" value="F:tRNA(Ile)-lysidine synthase activity"/>
    <property type="evidence" value="ECO:0007669"/>
    <property type="project" value="UniProtKB-EC"/>
</dbReference>
<reference evidence="11 13" key="1">
    <citation type="submission" date="2017-08" db="EMBL/GenBank/DDBJ databases">
        <title>Draft Genome Sequence of the Marine Bacterium Oceanimonas baumannii ATCC 700832.</title>
        <authorList>
            <person name="Mcclelland W.D."/>
            <person name="Brennan M.A."/>
            <person name="Trachtenberg A.M."/>
            <person name="Maclea K.S."/>
        </authorList>
    </citation>
    <scope>NUCLEOTIDE SEQUENCE [LARGE SCALE GENOMIC DNA]</scope>
    <source>
        <strain evidence="11 13">ATCC 700832</strain>
    </source>
</reference>
<dbReference type="InterPro" id="IPR011063">
    <property type="entry name" value="TilS/TtcA_N"/>
</dbReference>
<feature type="binding site" evidence="8">
    <location>
        <begin position="25"/>
        <end position="30"/>
    </location>
    <ligand>
        <name>ATP</name>
        <dbReference type="ChEBI" id="CHEBI:30616"/>
    </ligand>
</feature>
<dbReference type="Gene3D" id="3.40.50.620">
    <property type="entry name" value="HUPs"/>
    <property type="match status" value="1"/>
</dbReference>
<comment type="subcellular location">
    <subcellularLocation>
        <location evidence="1 8">Cytoplasm</location>
    </subcellularLocation>
</comment>
<dbReference type="HAMAP" id="MF_01161">
    <property type="entry name" value="tRNA_Ile_lys_synt"/>
    <property type="match status" value="1"/>
</dbReference>
<evidence type="ECO:0000313" key="11">
    <source>
        <dbReference type="EMBL" id="OYD26162.1"/>
    </source>
</evidence>
<comment type="catalytic activity">
    <reaction evidence="7 8">
        <text>cytidine(34) in tRNA(Ile2) + L-lysine + ATP = lysidine(34) in tRNA(Ile2) + AMP + diphosphate + H(+)</text>
        <dbReference type="Rhea" id="RHEA:43744"/>
        <dbReference type="Rhea" id="RHEA-COMP:10625"/>
        <dbReference type="Rhea" id="RHEA-COMP:10670"/>
        <dbReference type="ChEBI" id="CHEBI:15378"/>
        <dbReference type="ChEBI" id="CHEBI:30616"/>
        <dbReference type="ChEBI" id="CHEBI:32551"/>
        <dbReference type="ChEBI" id="CHEBI:33019"/>
        <dbReference type="ChEBI" id="CHEBI:82748"/>
        <dbReference type="ChEBI" id="CHEBI:83665"/>
        <dbReference type="ChEBI" id="CHEBI:456215"/>
        <dbReference type="EC" id="6.3.4.19"/>
    </reaction>
</comment>
<dbReference type="CDD" id="cd01992">
    <property type="entry name" value="TilS_N"/>
    <property type="match status" value="1"/>
</dbReference>
<accession>A0A235CNK9</accession>
<comment type="similarity">
    <text evidence="8">Belongs to the tRNA(Ile)-lysidine synthase family.</text>
</comment>